<dbReference type="EMBL" id="CP128986">
    <property type="protein sequence ID" value="WOC11625.1"/>
    <property type="molecule type" value="Genomic_DNA"/>
</dbReference>
<gene>
    <name evidence="1" type="ORF">MP11Mi_06980</name>
</gene>
<evidence type="ECO:0000313" key="1">
    <source>
        <dbReference type="EMBL" id="WOC11625.1"/>
    </source>
</evidence>
<organism evidence="1">
    <name type="scientific">Gordonia sp. MP11Mi</name>
    <dbReference type="NCBI Taxonomy" id="3022769"/>
    <lineage>
        <taxon>Bacteria</taxon>
        <taxon>Bacillati</taxon>
        <taxon>Actinomycetota</taxon>
        <taxon>Actinomycetes</taxon>
        <taxon>Mycobacteriales</taxon>
        <taxon>Gordoniaceae</taxon>
        <taxon>Gordonia</taxon>
    </lineage>
</organism>
<accession>A0AA97CSI1</accession>
<protein>
    <submittedName>
        <fullName evidence="1">Uncharacterized protein</fullName>
    </submittedName>
</protein>
<name>A0AA97CSI1_9ACTN</name>
<proteinExistence type="predicted"/>
<dbReference type="AlphaFoldDB" id="A0AA97CSI1"/>
<sequence>MVPLASTADCAVYDPQSRLTLAPRPAVPGMQVDDVVSAIRTWLAGGDSSLRMHRWEKIDF</sequence>
<reference evidence="1" key="1">
    <citation type="submission" date="2023-06" db="EMBL/GenBank/DDBJ databases">
        <title>Gordonia sp. nov. and Pseudochrobactrum sp. nov., two species isolated from the burying beetle Nicrophorus vespilloides.</title>
        <authorList>
            <person name="Poehlein A."/>
            <person name="Guzman J."/>
            <person name="Daniel R."/>
            <person name="Vilcinskas A."/>
        </authorList>
    </citation>
    <scope>NUCLEOTIDE SEQUENCE</scope>
    <source>
        <strain evidence="1">MP11Mi</strain>
    </source>
</reference>